<keyword evidence="2" id="KW-0472">Membrane</keyword>
<dbReference type="EMBL" id="JAHFZB010000027">
    <property type="protein sequence ID" value="KAK6473433.1"/>
    <property type="molecule type" value="Genomic_DNA"/>
</dbReference>
<sequence length="202" mass="23442">MKQQEVFLALASLLPLVVILVKCICCWQKSKIIKEENTVYEEHLPEGRRFTVVRSKTVTRPNQMTRETPPSPAQAASSSELRNGGVDEQPNYENIVIGKSLLFFSFLSCFFFVLMTIMKMCLPATPCIEKAVWNQWNRRIMRTQNILVPWQKKKKCMKLLPTVKNQITSTRVQSLEKPRLSQPILQEHLDRSPVTENERELH</sequence>
<reference evidence="3 4" key="1">
    <citation type="submission" date="2021-05" db="EMBL/GenBank/DDBJ databases">
        <authorList>
            <person name="Zahm M."/>
            <person name="Klopp C."/>
            <person name="Cabau C."/>
            <person name="Kuhl H."/>
            <person name="Suciu R."/>
            <person name="Ciorpac M."/>
            <person name="Holostenco D."/>
            <person name="Gessner J."/>
            <person name="Wuertz S."/>
            <person name="Hohne C."/>
            <person name="Stock M."/>
            <person name="Gislard M."/>
            <person name="Lluch J."/>
            <person name="Milhes M."/>
            <person name="Lampietro C."/>
            <person name="Lopez Roques C."/>
            <person name="Donnadieu C."/>
            <person name="Du K."/>
            <person name="Schartl M."/>
            <person name="Guiguen Y."/>
        </authorList>
    </citation>
    <scope>NUCLEOTIDE SEQUENCE [LARGE SCALE GENOMIC DNA]</scope>
    <source>
        <strain evidence="3">Hh-F2</strain>
        <tissue evidence="3">Blood</tissue>
    </source>
</reference>
<accession>A0ABR0YLG4</accession>
<dbReference type="Proteomes" id="UP001369086">
    <property type="component" value="Unassembled WGS sequence"/>
</dbReference>
<feature type="region of interest" description="Disordered" evidence="1">
    <location>
        <begin position="59"/>
        <end position="86"/>
    </location>
</feature>
<evidence type="ECO:0000313" key="3">
    <source>
        <dbReference type="EMBL" id="KAK6473433.1"/>
    </source>
</evidence>
<keyword evidence="4" id="KW-1185">Reference proteome</keyword>
<feature type="transmembrane region" description="Helical" evidence="2">
    <location>
        <begin position="6"/>
        <end position="27"/>
    </location>
</feature>
<evidence type="ECO:0000313" key="4">
    <source>
        <dbReference type="Proteomes" id="UP001369086"/>
    </source>
</evidence>
<keyword evidence="2" id="KW-0812">Transmembrane</keyword>
<feature type="transmembrane region" description="Helical" evidence="2">
    <location>
        <begin position="101"/>
        <end position="118"/>
    </location>
</feature>
<comment type="caution">
    <text evidence="3">The sequence shown here is derived from an EMBL/GenBank/DDBJ whole genome shotgun (WGS) entry which is preliminary data.</text>
</comment>
<evidence type="ECO:0000256" key="2">
    <source>
        <dbReference type="SAM" id="Phobius"/>
    </source>
</evidence>
<name>A0ABR0YLG4_HUSHU</name>
<protein>
    <submittedName>
        <fullName evidence="3">Uncharacterized protein</fullName>
    </submittedName>
</protein>
<keyword evidence="2" id="KW-1133">Transmembrane helix</keyword>
<proteinExistence type="predicted"/>
<evidence type="ECO:0000256" key="1">
    <source>
        <dbReference type="SAM" id="MobiDB-lite"/>
    </source>
</evidence>
<gene>
    <name evidence="3" type="ORF">HHUSO_G26847</name>
</gene>
<feature type="compositionally biased region" description="Polar residues" evidence="1">
    <location>
        <begin position="59"/>
        <end position="68"/>
    </location>
</feature>
<organism evidence="3 4">
    <name type="scientific">Huso huso</name>
    <name type="common">Beluga</name>
    <name type="synonym">Acipenser huso</name>
    <dbReference type="NCBI Taxonomy" id="61971"/>
    <lineage>
        <taxon>Eukaryota</taxon>
        <taxon>Metazoa</taxon>
        <taxon>Chordata</taxon>
        <taxon>Craniata</taxon>
        <taxon>Vertebrata</taxon>
        <taxon>Euteleostomi</taxon>
        <taxon>Actinopterygii</taxon>
        <taxon>Chondrostei</taxon>
        <taxon>Acipenseriformes</taxon>
        <taxon>Acipenseridae</taxon>
        <taxon>Huso</taxon>
    </lineage>
</organism>